<dbReference type="AlphaFoldDB" id="A0A3A3G1G1"/>
<proteinExistence type="predicted"/>
<feature type="domain" description="GAF" evidence="1">
    <location>
        <begin position="188"/>
        <end position="339"/>
    </location>
</feature>
<dbReference type="InterPro" id="IPR029016">
    <property type="entry name" value="GAF-like_dom_sf"/>
</dbReference>
<evidence type="ECO:0000259" key="1">
    <source>
        <dbReference type="Pfam" id="PF13185"/>
    </source>
</evidence>
<organism evidence="2 3">
    <name type="scientific">Noviherbaspirillum sedimenti</name>
    <dbReference type="NCBI Taxonomy" id="2320865"/>
    <lineage>
        <taxon>Bacteria</taxon>
        <taxon>Pseudomonadati</taxon>
        <taxon>Pseudomonadota</taxon>
        <taxon>Betaproteobacteria</taxon>
        <taxon>Burkholderiales</taxon>
        <taxon>Oxalobacteraceae</taxon>
        <taxon>Noviherbaspirillum</taxon>
    </lineage>
</organism>
<dbReference type="SUPFAM" id="SSF55781">
    <property type="entry name" value="GAF domain-like"/>
    <property type="match status" value="2"/>
</dbReference>
<accession>A0A3A3G1G1</accession>
<dbReference type="InterPro" id="IPR003018">
    <property type="entry name" value="GAF"/>
</dbReference>
<dbReference type="Proteomes" id="UP000266327">
    <property type="component" value="Unassembled WGS sequence"/>
</dbReference>
<dbReference type="OrthoDB" id="9818375at2"/>
<dbReference type="EMBL" id="QYUQ01000002">
    <property type="protein sequence ID" value="RJG02283.1"/>
    <property type="molecule type" value="Genomic_DNA"/>
</dbReference>
<dbReference type="Pfam" id="PF13185">
    <property type="entry name" value="GAF_2"/>
    <property type="match status" value="1"/>
</dbReference>
<dbReference type="RefSeq" id="WP_119785788.1">
    <property type="nucleotide sequence ID" value="NZ_QYUQ01000002.1"/>
</dbReference>
<sequence>MNMEFLELDEILANVAGNIMRSYDFDGYAIALWNPADGMLVNHCAQLPARLKEIEPALRSFRFQPNASTVSGLCFSENQAHIIDGRSVAAYPETIRDLYQRWQFSTFAAWPIRLQRDGGESLIGVFSAFLDTGVVTPEVAAAIAHKLLAVAPAIATALEHEQLEVLDTGLLEQHELLRMLTISNHGESLAAVAEPVCGHLLRRYGFDMAAVVLREGEALVLRYDVFKPGYAHLQETWRRFDGLRFAQDVGDGLTAVVHAQNSHFMVDDVQQISQVPFPAKDREILQALQTVRSYLMLPIRVAGKPAGVLWLLSLGQPAAIDKSAIDTVQLIADFMGTALARLDR</sequence>
<evidence type="ECO:0000313" key="3">
    <source>
        <dbReference type="Proteomes" id="UP000266327"/>
    </source>
</evidence>
<reference evidence="3" key="1">
    <citation type="submission" date="2018-09" db="EMBL/GenBank/DDBJ databases">
        <authorList>
            <person name="Zhu H."/>
        </authorList>
    </citation>
    <scope>NUCLEOTIDE SEQUENCE [LARGE SCALE GENOMIC DNA]</scope>
    <source>
        <strain evidence="3">K1S02-23</strain>
    </source>
</reference>
<name>A0A3A3G1G1_9BURK</name>
<dbReference type="Gene3D" id="3.30.450.40">
    <property type="match status" value="2"/>
</dbReference>
<comment type="caution">
    <text evidence="2">The sequence shown here is derived from an EMBL/GenBank/DDBJ whole genome shotgun (WGS) entry which is preliminary data.</text>
</comment>
<gene>
    <name evidence="2" type="ORF">D3878_12435</name>
</gene>
<protein>
    <submittedName>
        <fullName evidence="2">GAF domain-containing protein</fullName>
    </submittedName>
</protein>
<evidence type="ECO:0000313" key="2">
    <source>
        <dbReference type="EMBL" id="RJG02283.1"/>
    </source>
</evidence>
<keyword evidence="3" id="KW-1185">Reference proteome</keyword>